<evidence type="ECO:0000256" key="3">
    <source>
        <dbReference type="ARBA" id="ARBA00008593"/>
    </source>
</evidence>
<feature type="compositionally biased region" description="Polar residues" evidence="8">
    <location>
        <begin position="208"/>
        <end position="221"/>
    </location>
</feature>
<dbReference type="Gene3D" id="3.30.460.10">
    <property type="entry name" value="Beta Polymerase, domain 2"/>
    <property type="match status" value="1"/>
</dbReference>
<evidence type="ECO:0000256" key="5">
    <source>
        <dbReference type="ARBA" id="ARBA00022679"/>
    </source>
</evidence>
<sequence>MGDRHTSSAAYLYTQHPSPIHSAERQRKQRPAHNEHPPAGLTLWTLPFTPLLHSPSHSLHAPYLLLHPFLQLSRIDELHPAASHTTVPAVIVSPHSLSPPPQRDSARIVSKKTPTKSASAPKDIADGNKESQRRVQPSAPTMTPNGVPVPVPNMGSKRDEAGPPTRIQRPSIVSQHSNSVPSTPLQVARRYDTRSRSPSPNGGLGSHSPRSVSSEANSTMPTLRPARPFKCKFETTIGFLGRRRMPYHSADILDKAKEEPKETLDPHEDGKLSGDMRELYDRLQPTQENTDIRNKFVAKVQRILETEFPGNEFNVSIFGSSGNMLWTADSDVDICIQTPMKRLEEMHMLAEALDKHGMEKVVCIPAAKVRIVKVWDPELQLSCDLNVNNVAALENTRMIKTYIQIDERVRPLAMIIKHWTKKRILNDAGHFADDVDKLQRFGQENKESLGQLLFHFFRLYGHAVDYEKVAISVRQGDRIKREEKNWHPGGGQKEGVNRLCVEEPFSTDRNLGNSADDYAWHGIHLEIRRAFDLLADGQQLEKACEQFEFPAQEQTSSIFKKPQSQKATITSSVPNRSGRGGSNHRGGRGGFSNRNQNATGRRSSGSNSYIQGRPPFLQSPPISAGAGQEYFQFPRGLHDQLHDQLAQHLEPAPLLNTALRRISRSPSPLGGHMRSYSTGINPPNGPVNDQRKARVDSVRPPMDSGPVIVNGSFPTPPREPRVRSDTVESLPPDMSNAPALGIFANTQAMHQINELQARQQLVLEEMQRQKAAADTMSPSIVNGSTKRSPSVEINGLTRVPSEGQQPFPPLPEGWMNFEASNGSHTDRSDDVSPKRTLPPLWRTPAYTNGLPSLDTSNAPRAHPQEIKSATLPLLSPVFETRTPSPTASRSNDLSKLTNGVKAQAKDNNQQTRRASHTPPTVASKDNRNGQQKGKSQGNDGGSKSAGFNGAGSWQQPNNRSRNSKNKRKKPTEQKNAGEPLPANAADRKGG</sequence>
<comment type="similarity">
    <text evidence="3">Belongs to the DNA polymerase type-B-like family.</text>
</comment>
<evidence type="ECO:0000256" key="2">
    <source>
        <dbReference type="ARBA" id="ARBA00001946"/>
    </source>
</evidence>
<feature type="compositionally biased region" description="Polar residues" evidence="8">
    <location>
        <begin position="552"/>
        <end position="574"/>
    </location>
</feature>
<feature type="region of interest" description="Disordered" evidence="8">
    <location>
        <begin position="551"/>
        <end position="627"/>
    </location>
</feature>
<feature type="domain" description="PAP-associated" evidence="9">
    <location>
        <begin position="448"/>
        <end position="508"/>
    </location>
</feature>
<evidence type="ECO:0000256" key="4">
    <source>
        <dbReference type="ARBA" id="ARBA00012388"/>
    </source>
</evidence>
<feature type="region of interest" description="Disordered" evidence="8">
    <location>
        <begin position="92"/>
        <end position="225"/>
    </location>
</feature>
<dbReference type="SUPFAM" id="SSF81631">
    <property type="entry name" value="PAP/OAS1 substrate-binding domain"/>
    <property type="match status" value="1"/>
</dbReference>
<feature type="domain" description="Poly(A) RNA polymerase mitochondrial-like central palm" evidence="10">
    <location>
        <begin position="272"/>
        <end position="404"/>
    </location>
</feature>
<dbReference type="InterPro" id="IPR054708">
    <property type="entry name" value="MTPAP-like_central"/>
</dbReference>
<dbReference type="GO" id="GO:0031123">
    <property type="term" value="P:RNA 3'-end processing"/>
    <property type="evidence" value="ECO:0007669"/>
    <property type="project" value="TreeGrafter"/>
</dbReference>
<evidence type="ECO:0000259" key="10">
    <source>
        <dbReference type="Pfam" id="PF22600"/>
    </source>
</evidence>
<reference evidence="11" key="1">
    <citation type="journal article" date="2020" name="Stud. Mycol.">
        <title>101 Dothideomycetes genomes: a test case for predicting lifestyles and emergence of pathogens.</title>
        <authorList>
            <person name="Haridas S."/>
            <person name="Albert R."/>
            <person name="Binder M."/>
            <person name="Bloem J."/>
            <person name="Labutti K."/>
            <person name="Salamov A."/>
            <person name="Andreopoulos B."/>
            <person name="Baker S."/>
            <person name="Barry K."/>
            <person name="Bills G."/>
            <person name="Bluhm B."/>
            <person name="Cannon C."/>
            <person name="Castanera R."/>
            <person name="Culley D."/>
            <person name="Daum C."/>
            <person name="Ezra D."/>
            <person name="Gonzalez J."/>
            <person name="Henrissat B."/>
            <person name="Kuo A."/>
            <person name="Liang C."/>
            <person name="Lipzen A."/>
            <person name="Lutzoni F."/>
            <person name="Magnuson J."/>
            <person name="Mondo S."/>
            <person name="Nolan M."/>
            <person name="Ohm R."/>
            <person name="Pangilinan J."/>
            <person name="Park H.-J."/>
            <person name="Ramirez L."/>
            <person name="Alfaro M."/>
            <person name="Sun H."/>
            <person name="Tritt A."/>
            <person name="Yoshinaga Y."/>
            <person name="Zwiers L.-H."/>
            <person name="Turgeon B."/>
            <person name="Goodwin S."/>
            <person name="Spatafora J."/>
            <person name="Crous P."/>
            <person name="Grigoriev I."/>
        </authorList>
    </citation>
    <scope>NUCLEOTIDE SEQUENCE</scope>
    <source>
        <strain evidence="11">CBS 110217</strain>
    </source>
</reference>
<dbReference type="InterPro" id="IPR043519">
    <property type="entry name" value="NT_sf"/>
</dbReference>
<feature type="compositionally biased region" description="Polar residues" evidence="8">
    <location>
        <begin position="598"/>
        <end position="610"/>
    </location>
</feature>
<feature type="compositionally biased region" description="Basic and acidic residues" evidence="8">
    <location>
        <begin position="123"/>
        <end position="133"/>
    </location>
</feature>
<feature type="compositionally biased region" description="Basic and acidic residues" evidence="8">
    <location>
        <begin position="22"/>
        <end position="36"/>
    </location>
</feature>
<feature type="compositionally biased region" description="Polar residues" evidence="8">
    <location>
        <begin position="928"/>
        <end position="937"/>
    </location>
</feature>
<protein>
    <recommendedName>
        <fullName evidence="4">polynucleotide adenylyltransferase</fullName>
        <ecNumber evidence="4">2.7.7.19</ecNumber>
    </recommendedName>
</protein>
<feature type="region of interest" description="Disordered" evidence="8">
    <location>
        <begin position="663"/>
        <end position="728"/>
    </location>
</feature>
<keyword evidence="6" id="KW-0479">Metal-binding</keyword>
<name>A0A9P4HAB5_9PLEO</name>
<evidence type="ECO:0000256" key="7">
    <source>
        <dbReference type="ARBA" id="ARBA00022842"/>
    </source>
</evidence>
<feature type="compositionally biased region" description="Polar residues" evidence="8">
    <location>
        <begin position="171"/>
        <end position="185"/>
    </location>
</feature>
<dbReference type="GO" id="GO:0046872">
    <property type="term" value="F:metal ion binding"/>
    <property type="evidence" value="ECO:0007669"/>
    <property type="project" value="UniProtKB-KW"/>
</dbReference>
<keyword evidence="12" id="KW-1185">Reference proteome</keyword>
<evidence type="ECO:0000256" key="1">
    <source>
        <dbReference type="ARBA" id="ARBA00001936"/>
    </source>
</evidence>
<feature type="compositionally biased region" description="Polar residues" evidence="8">
    <location>
        <begin position="845"/>
        <end position="858"/>
    </location>
</feature>
<dbReference type="CDD" id="cd05402">
    <property type="entry name" value="NT_PAP_TUTase"/>
    <property type="match status" value="1"/>
</dbReference>
<gene>
    <name evidence="11" type="ORF">EK21DRAFT_64768</name>
</gene>
<feature type="compositionally biased region" description="Low complexity" evidence="8">
    <location>
        <begin position="140"/>
        <end position="155"/>
    </location>
</feature>
<feature type="compositionally biased region" description="Basic and acidic residues" evidence="8">
    <location>
        <begin position="824"/>
        <end position="833"/>
    </location>
</feature>
<comment type="cofactor">
    <cofactor evidence="2">
        <name>Mg(2+)</name>
        <dbReference type="ChEBI" id="CHEBI:18420"/>
    </cofactor>
</comment>
<organism evidence="11 12">
    <name type="scientific">Setomelanomma holmii</name>
    <dbReference type="NCBI Taxonomy" id="210430"/>
    <lineage>
        <taxon>Eukaryota</taxon>
        <taxon>Fungi</taxon>
        <taxon>Dikarya</taxon>
        <taxon>Ascomycota</taxon>
        <taxon>Pezizomycotina</taxon>
        <taxon>Dothideomycetes</taxon>
        <taxon>Pleosporomycetidae</taxon>
        <taxon>Pleosporales</taxon>
        <taxon>Pleosporineae</taxon>
        <taxon>Phaeosphaeriaceae</taxon>
        <taxon>Setomelanomma</taxon>
    </lineage>
</organism>
<comment type="cofactor">
    <cofactor evidence="1">
        <name>Mn(2+)</name>
        <dbReference type="ChEBI" id="CHEBI:29035"/>
    </cofactor>
</comment>
<dbReference type="Pfam" id="PF03828">
    <property type="entry name" value="PAP_assoc"/>
    <property type="match status" value="1"/>
</dbReference>
<evidence type="ECO:0000256" key="6">
    <source>
        <dbReference type="ARBA" id="ARBA00022723"/>
    </source>
</evidence>
<keyword evidence="7" id="KW-0460">Magnesium</keyword>
<feature type="region of interest" description="Disordered" evidence="8">
    <location>
        <begin position="1"/>
        <end position="38"/>
    </location>
</feature>
<dbReference type="GO" id="GO:1990817">
    <property type="term" value="F:poly(A) RNA polymerase activity"/>
    <property type="evidence" value="ECO:0007669"/>
    <property type="project" value="UniProtKB-EC"/>
</dbReference>
<dbReference type="PANTHER" id="PTHR12271:SF113">
    <property type="entry name" value="POLY(A) RNA POLYMERASE CID11"/>
    <property type="match status" value="1"/>
</dbReference>
<dbReference type="GO" id="GO:0010605">
    <property type="term" value="P:negative regulation of macromolecule metabolic process"/>
    <property type="evidence" value="ECO:0007669"/>
    <property type="project" value="UniProtKB-ARBA"/>
</dbReference>
<keyword evidence="5" id="KW-0808">Transferase</keyword>
<feature type="region of interest" description="Disordered" evidence="8">
    <location>
        <begin position="817"/>
        <end position="990"/>
    </location>
</feature>
<comment type="caution">
    <text evidence="11">The sequence shown here is derived from an EMBL/GenBank/DDBJ whole genome shotgun (WGS) entry which is preliminary data.</text>
</comment>
<dbReference type="Gene3D" id="1.10.1410.10">
    <property type="match status" value="2"/>
</dbReference>
<dbReference type="EC" id="2.7.7.19" evidence="4"/>
<evidence type="ECO:0000313" key="12">
    <source>
        <dbReference type="Proteomes" id="UP000799777"/>
    </source>
</evidence>
<dbReference type="AlphaFoldDB" id="A0A9P4HAB5"/>
<dbReference type="PANTHER" id="PTHR12271">
    <property type="entry name" value="POLY A POLYMERASE CID PAP -RELATED"/>
    <property type="match status" value="1"/>
</dbReference>
<dbReference type="OrthoDB" id="2274644at2759"/>
<proteinExistence type="inferred from homology"/>
<dbReference type="InterPro" id="IPR002058">
    <property type="entry name" value="PAP_assoc"/>
</dbReference>
<dbReference type="SUPFAM" id="SSF81301">
    <property type="entry name" value="Nucleotidyltransferase"/>
    <property type="match status" value="1"/>
</dbReference>
<feature type="compositionally biased region" description="Polar residues" evidence="8">
    <location>
        <begin position="881"/>
        <end position="897"/>
    </location>
</feature>
<accession>A0A9P4HAB5</accession>
<evidence type="ECO:0000259" key="9">
    <source>
        <dbReference type="Pfam" id="PF03828"/>
    </source>
</evidence>
<dbReference type="Pfam" id="PF22600">
    <property type="entry name" value="MTPAP-like_central"/>
    <property type="match status" value="1"/>
</dbReference>
<dbReference type="EMBL" id="ML978187">
    <property type="protein sequence ID" value="KAF2030775.1"/>
    <property type="molecule type" value="Genomic_DNA"/>
</dbReference>
<feature type="compositionally biased region" description="Gly residues" evidence="8">
    <location>
        <begin position="578"/>
        <end position="590"/>
    </location>
</feature>
<dbReference type="Proteomes" id="UP000799777">
    <property type="component" value="Unassembled WGS sequence"/>
</dbReference>
<evidence type="ECO:0000313" key="11">
    <source>
        <dbReference type="EMBL" id="KAF2030775.1"/>
    </source>
</evidence>
<feature type="compositionally biased region" description="Polar residues" evidence="8">
    <location>
        <begin position="905"/>
        <end position="920"/>
    </location>
</feature>
<evidence type="ECO:0000256" key="8">
    <source>
        <dbReference type="SAM" id="MobiDB-lite"/>
    </source>
</evidence>